<dbReference type="Pfam" id="PF14279">
    <property type="entry name" value="HNH_5"/>
    <property type="match status" value="1"/>
</dbReference>
<accession>A0A6J6GX74</accession>
<dbReference type="PANTHER" id="PTHR33877:SF2">
    <property type="entry name" value="OS07G0170200 PROTEIN"/>
    <property type="match status" value="1"/>
</dbReference>
<dbReference type="Gene3D" id="1.10.30.50">
    <property type="match status" value="1"/>
</dbReference>
<dbReference type="EMBL" id="CAEZUL010000123">
    <property type="protein sequence ID" value="CAB4604970.1"/>
    <property type="molecule type" value="Genomic_DNA"/>
</dbReference>
<organism evidence="2">
    <name type="scientific">freshwater metagenome</name>
    <dbReference type="NCBI Taxonomy" id="449393"/>
    <lineage>
        <taxon>unclassified sequences</taxon>
        <taxon>metagenomes</taxon>
        <taxon>ecological metagenomes</taxon>
    </lineage>
</organism>
<sequence length="133" mass="15322">MDNKKPRQMDRRQRMEAILERDGDLCVWCSVQFDDRLNPATTEHLVPAIKGGPSWLENEVAACRRCNNERGHQGPAGWLNDCIGMGREPRPHIVIAGLRRLQQAIEDRGGQRKARPYIDTNLRRLVNQFPDPR</sequence>
<reference evidence="2" key="1">
    <citation type="submission" date="2020-05" db="EMBL/GenBank/DDBJ databases">
        <authorList>
            <person name="Chiriac C."/>
            <person name="Salcher M."/>
            <person name="Ghai R."/>
            <person name="Kavagutti S V."/>
        </authorList>
    </citation>
    <scope>NUCLEOTIDE SEQUENCE</scope>
</reference>
<dbReference type="PANTHER" id="PTHR33877">
    <property type="entry name" value="SLL1193 PROTEIN"/>
    <property type="match status" value="1"/>
</dbReference>
<protein>
    <submittedName>
        <fullName evidence="2">Unannotated protein</fullName>
    </submittedName>
</protein>
<evidence type="ECO:0000259" key="1">
    <source>
        <dbReference type="Pfam" id="PF14279"/>
    </source>
</evidence>
<evidence type="ECO:0000313" key="2">
    <source>
        <dbReference type="EMBL" id="CAB4604970.1"/>
    </source>
</evidence>
<dbReference type="InterPro" id="IPR052892">
    <property type="entry name" value="NA-targeting_endonuclease"/>
</dbReference>
<gene>
    <name evidence="2" type="ORF">UFOPK1808_01026</name>
</gene>
<dbReference type="InterPro" id="IPR029471">
    <property type="entry name" value="HNH_5"/>
</dbReference>
<dbReference type="AlphaFoldDB" id="A0A6J6GX74"/>
<proteinExistence type="predicted"/>
<feature type="domain" description="HNH endonuclease 5" evidence="1">
    <location>
        <begin position="26"/>
        <end position="73"/>
    </location>
</feature>
<name>A0A6J6GX74_9ZZZZ</name>